<protein>
    <submittedName>
        <fullName evidence="2">Uncharacterized protein</fullName>
    </submittedName>
</protein>
<evidence type="ECO:0000256" key="1">
    <source>
        <dbReference type="SAM" id="Phobius"/>
    </source>
</evidence>
<dbReference type="Proteomes" id="UP000036410">
    <property type="component" value="Chromosome"/>
</dbReference>
<dbReference type="AlphaFoldDB" id="A0A806U2X5"/>
<sequence length="143" mass="16680">MSRFIKLVVTSLLSTAIFSAVYGIISLTPESEKEPNIYYFSFTDTFVFTFMYTLPVYIVVGLIYSYLIDMLAHNRQTRKMYLSKLLMYSLAGLVPALAFYFLFEGIQLDYQLLFYFFALGILASNTFYHTLLLINKVFNRKKI</sequence>
<dbReference type="RefSeq" id="WP_049165950.1">
    <property type="nucleotide sequence ID" value="NZ_CP010586.1"/>
</dbReference>
<name>A0A806U2X5_PRIMG</name>
<feature type="transmembrane region" description="Helical" evidence="1">
    <location>
        <begin position="39"/>
        <end position="64"/>
    </location>
</feature>
<feature type="transmembrane region" description="Helical" evidence="1">
    <location>
        <begin position="85"/>
        <end position="106"/>
    </location>
</feature>
<keyword evidence="1" id="KW-0812">Transmembrane</keyword>
<keyword evidence="1" id="KW-0472">Membrane</keyword>
<organism evidence="2 3">
    <name type="scientific">Priestia megaterium Q3</name>
    <dbReference type="NCBI Taxonomy" id="1452722"/>
    <lineage>
        <taxon>Bacteria</taxon>
        <taxon>Bacillati</taxon>
        <taxon>Bacillota</taxon>
        <taxon>Bacilli</taxon>
        <taxon>Bacillales</taxon>
        <taxon>Bacillaceae</taxon>
        <taxon>Priestia</taxon>
    </lineage>
</organism>
<accession>A0A806U2X5</accession>
<evidence type="ECO:0000313" key="2">
    <source>
        <dbReference type="EMBL" id="AKP78726.1"/>
    </source>
</evidence>
<dbReference type="EMBL" id="CP010586">
    <property type="protein sequence ID" value="AKP78726.1"/>
    <property type="molecule type" value="Genomic_DNA"/>
</dbReference>
<feature type="transmembrane region" description="Helical" evidence="1">
    <location>
        <begin position="112"/>
        <end position="134"/>
    </location>
</feature>
<gene>
    <name evidence="2" type="ORF">AS52_03765</name>
</gene>
<reference evidence="2 3" key="1">
    <citation type="submission" date="2015-01" db="EMBL/GenBank/DDBJ databases">
        <title>Genome sequence of bacillus megaterium Q3.</title>
        <authorList>
            <person name="Wang Y."/>
            <person name="Luo K."/>
            <person name="Bai L."/>
            <person name="Luo F."/>
        </authorList>
    </citation>
    <scope>NUCLEOTIDE SEQUENCE [LARGE SCALE GENOMIC DNA]</scope>
    <source>
        <strain evidence="2 3">Q3</strain>
    </source>
</reference>
<evidence type="ECO:0000313" key="3">
    <source>
        <dbReference type="Proteomes" id="UP000036410"/>
    </source>
</evidence>
<keyword evidence="1" id="KW-1133">Transmembrane helix</keyword>
<proteinExistence type="predicted"/>